<evidence type="ECO:0000313" key="3">
    <source>
        <dbReference type="Proteomes" id="UP000265663"/>
    </source>
</evidence>
<evidence type="ECO:0000256" key="1">
    <source>
        <dbReference type="SAM" id="MobiDB-lite"/>
    </source>
</evidence>
<dbReference type="EMBL" id="KE747817">
    <property type="protein sequence ID" value="RMZ68893.1"/>
    <property type="molecule type" value="Genomic_DNA"/>
</dbReference>
<feature type="region of interest" description="Disordered" evidence="1">
    <location>
        <begin position="355"/>
        <end position="378"/>
    </location>
</feature>
<gene>
    <name evidence="2" type="ORF">GMOD_00002781</name>
</gene>
<sequence>MDCQAPGSMMTIALHPRLTPAYSAVRAQLKPQSISGDYENLIKLDQARSTKTNMSSRSLLLAVAASSLSLVSSQVIDPTAICYSYGVDYIDEGNYFINSLSNEDFAAVSYFKGCNGGNADVLLVAPEDAPGETEFLCSQIPTTPENVNQMSTCPIEKSQMQSGHWLLLVLGNNGQGGQPFAWQRDLYLTVGPQVTSTYTPTITMTITSIPTETKTDTTTFTDVLTTGPFSTVTVPSGTAKRIKTVTPKAVTTTSTKTMTRNKVSYTKVVSITTKTVQATCTTPAHTGRPDKPCTYSPTKIHPAALVTPTIIPNALRFARKADRKVDIEWARARIEAAKLKREQAKAPLERRAPDVPTITVTGDTPASTTTTEQGPPTTTTETVLVTQASTYTIPAPTVLSGVITLTTTLPTPTKTKVTLAFTTKTTTINFGATYTKTTTVTPSASVTACKAQGGSWWP</sequence>
<protein>
    <submittedName>
        <fullName evidence="2">p-loop containing nucleoside triphosphate hydrolase</fullName>
    </submittedName>
</protein>
<keyword evidence="2" id="KW-0378">Hydrolase</keyword>
<name>A0A3M7M335_9PLEO</name>
<dbReference type="GO" id="GO:0016787">
    <property type="term" value="F:hydrolase activity"/>
    <property type="evidence" value="ECO:0007669"/>
    <property type="project" value="UniProtKB-KW"/>
</dbReference>
<dbReference type="AlphaFoldDB" id="A0A3M7M335"/>
<accession>A0A3M7M335</accession>
<dbReference type="OrthoDB" id="3937708at2759"/>
<organism evidence="2 3">
    <name type="scientific">Pyrenophora seminiperda CCB06</name>
    <dbReference type="NCBI Taxonomy" id="1302712"/>
    <lineage>
        <taxon>Eukaryota</taxon>
        <taxon>Fungi</taxon>
        <taxon>Dikarya</taxon>
        <taxon>Ascomycota</taxon>
        <taxon>Pezizomycotina</taxon>
        <taxon>Dothideomycetes</taxon>
        <taxon>Pleosporomycetidae</taxon>
        <taxon>Pleosporales</taxon>
        <taxon>Pleosporineae</taxon>
        <taxon>Pleosporaceae</taxon>
        <taxon>Pyrenophora</taxon>
    </lineage>
</organism>
<feature type="compositionally biased region" description="Low complexity" evidence="1">
    <location>
        <begin position="366"/>
        <end position="378"/>
    </location>
</feature>
<reference evidence="2 3" key="1">
    <citation type="journal article" date="2014" name="PLoS ONE">
        <title>De novo Genome Assembly of the Fungal Plant Pathogen Pyrenophora semeniperda.</title>
        <authorList>
            <person name="Soliai M.M."/>
            <person name="Meyer S.E."/>
            <person name="Udall J.A."/>
            <person name="Elzinga D.E."/>
            <person name="Hermansen R.A."/>
            <person name="Bodily P.M."/>
            <person name="Hart A.A."/>
            <person name="Coleman C.E."/>
        </authorList>
    </citation>
    <scope>NUCLEOTIDE SEQUENCE [LARGE SCALE GENOMIC DNA]</scope>
    <source>
        <strain evidence="2 3">CCB06</strain>
        <tissue evidence="2">Mycelium</tissue>
    </source>
</reference>
<keyword evidence="3" id="KW-1185">Reference proteome</keyword>
<dbReference type="Proteomes" id="UP000265663">
    <property type="component" value="Unassembled WGS sequence"/>
</dbReference>
<evidence type="ECO:0000313" key="2">
    <source>
        <dbReference type="EMBL" id="RMZ68893.1"/>
    </source>
</evidence>
<proteinExistence type="predicted"/>